<dbReference type="Proteomes" id="UP000722459">
    <property type="component" value="Unassembled WGS sequence"/>
</dbReference>
<organism evidence="2 3">
    <name type="scientific">Candidatus Iainarchaeum sp</name>
    <dbReference type="NCBI Taxonomy" id="3101447"/>
    <lineage>
        <taxon>Archaea</taxon>
        <taxon>Candidatus Iainarchaeota</taxon>
        <taxon>Candidatus Iainarchaeia</taxon>
        <taxon>Candidatus Iainarchaeales</taxon>
        <taxon>Candidatus Iainarchaeaceae</taxon>
        <taxon>Candidatus Iainarchaeum</taxon>
    </lineage>
</organism>
<dbReference type="InterPro" id="IPR008503">
    <property type="entry name" value="Asp_endopeptidase"/>
</dbReference>
<name>A0A8T5GGP1_9ARCH</name>
<dbReference type="GO" id="GO:0004190">
    <property type="term" value="F:aspartic-type endopeptidase activity"/>
    <property type="evidence" value="ECO:0007669"/>
    <property type="project" value="InterPro"/>
</dbReference>
<proteinExistence type="predicted"/>
<evidence type="ECO:0000313" key="3">
    <source>
        <dbReference type="Proteomes" id="UP000722459"/>
    </source>
</evidence>
<dbReference type="PANTHER" id="PTHR38037:SF2">
    <property type="entry name" value="ATP-DEPENDENT ZINC PROTEASE DOMAIN-CONTAINING PROTEIN-RELATED"/>
    <property type="match status" value="1"/>
</dbReference>
<dbReference type="SUPFAM" id="SSF50630">
    <property type="entry name" value="Acid proteases"/>
    <property type="match status" value="1"/>
</dbReference>
<dbReference type="EMBL" id="JABJNZ010000062">
    <property type="protein sequence ID" value="MBT4870898.1"/>
    <property type="molecule type" value="Genomic_DNA"/>
</dbReference>
<reference evidence="2" key="1">
    <citation type="journal article" date="2021" name="ISME J.">
        <title>Mercury methylation by metabolically versatile and cosmopolitan marine bacteria.</title>
        <authorList>
            <person name="Lin H."/>
            <person name="Ascher D.B."/>
            <person name="Myung Y."/>
            <person name="Lamborg C.H."/>
            <person name="Hallam S.J."/>
            <person name="Gionfriddo C.M."/>
            <person name="Holt K.E."/>
            <person name="Moreau J.W."/>
        </authorList>
    </citation>
    <scope>NUCLEOTIDE SEQUENCE</scope>
    <source>
        <strain evidence="2">SI075_bin30</strain>
    </source>
</reference>
<accession>A0A8T5GGP1</accession>
<sequence>MVKKKDKKVVGLVEIVHVKGTKGKVKKKALFDTGATRTSVDVKVAAKAGIGPIISSVKIKNASAPGGYIRRAVAKAKIIVKGEEINTAVNIEDREGLPYPILIGRDVIHKNFLIDVSKSHRTFKVRDAKDDKERRRLTRLANSK</sequence>
<dbReference type="Gene3D" id="2.40.70.10">
    <property type="entry name" value="Acid Proteases"/>
    <property type="match status" value="1"/>
</dbReference>
<dbReference type="GO" id="GO:0006508">
    <property type="term" value="P:proteolysis"/>
    <property type="evidence" value="ECO:0007669"/>
    <property type="project" value="InterPro"/>
</dbReference>
<dbReference type="InterPro" id="IPR001969">
    <property type="entry name" value="Aspartic_peptidase_AS"/>
</dbReference>
<comment type="caution">
    <text evidence="2">The sequence shown here is derived from an EMBL/GenBank/DDBJ whole genome shotgun (WGS) entry which is preliminary data.</text>
</comment>
<dbReference type="InterPro" id="IPR021109">
    <property type="entry name" value="Peptidase_aspartic_dom_sf"/>
</dbReference>
<evidence type="ECO:0000259" key="1">
    <source>
        <dbReference type="Pfam" id="PF05618"/>
    </source>
</evidence>
<gene>
    <name evidence="2" type="ORF">HON47_04950</name>
</gene>
<evidence type="ECO:0000313" key="2">
    <source>
        <dbReference type="EMBL" id="MBT4870898.1"/>
    </source>
</evidence>
<dbReference type="Pfam" id="PF05618">
    <property type="entry name" value="Zn_protease"/>
    <property type="match status" value="1"/>
</dbReference>
<protein>
    <recommendedName>
        <fullName evidence="1">Retropepsin-like aspartic endopeptidase domain-containing protein</fullName>
    </recommendedName>
</protein>
<dbReference type="PROSITE" id="PS00141">
    <property type="entry name" value="ASP_PROTEASE"/>
    <property type="match status" value="1"/>
</dbReference>
<dbReference type="PANTHER" id="PTHR38037">
    <property type="entry name" value="ZN_PROTEASE DOMAIN-CONTAINING PROTEIN"/>
    <property type="match status" value="1"/>
</dbReference>
<feature type="domain" description="Retropepsin-like aspartic endopeptidase" evidence="1">
    <location>
        <begin position="52"/>
        <end position="119"/>
    </location>
</feature>
<dbReference type="AlphaFoldDB" id="A0A8T5GGP1"/>